<dbReference type="Proteomes" id="UP001164286">
    <property type="component" value="Unassembled WGS sequence"/>
</dbReference>
<comment type="caution">
    <text evidence="5">The sequence shown here is derived from an EMBL/GenBank/DDBJ whole genome shotgun (WGS) entry which is preliminary data.</text>
</comment>
<proteinExistence type="inferred from homology"/>
<feature type="compositionally biased region" description="Basic and acidic residues" evidence="4">
    <location>
        <begin position="722"/>
        <end position="734"/>
    </location>
</feature>
<gene>
    <name evidence="5" type="ORF">MKK02DRAFT_27947</name>
</gene>
<keyword evidence="6" id="KW-1185">Reference proteome</keyword>
<accession>A0AA38H6B3</accession>
<feature type="region of interest" description="Disordered" evidence="4">
    <location>
        <begin position="700"/>
        <end position="750"/>
    </location>
</feature>
<dbReference type="AlphaFoldDB" id="A0AA38H6B3"/>
<organism evidence="5 6">
    <name type="scientific">Dioszegia hungarica</name>
    <dbReference type="NCBI Taxonomy" id="4972"/>
    <lineage>
        <taxon>Eukaryota</taxon>
        <taxon>Fungi</taxon>
        <taxon>Dikarya</taxon>
        <taxon>Basidiomycota</taxon>
        <taxon>Agaricomycotina</taxon>
        <taxon>Tremellomycetes</taxon>
        <taxon>Tremellales</taxon>
        <taxon>Bulleribasidiaceae</taxon>
        <taxon>Dioszegia</taxon>
    </lineage>
</organism>
<dbReference type="GO" id="GO:0001965">
    <property type="term" value="F:G-protein alpha-subunit binding"/>
    <property type="evidence" value="ECO:0007669"/>
    <property type="project" value="TreeGrafter"/>
</dbReference>
<evidence type="ECO:0000256" key="1">
    <source>
        <dbReference type="ARBA" id="ARBA00009049"/>
    </source>
</evidence>
<evidence type="ECO:0000313" key="6">
    <source>
        <dbReference type="Proteomes" id="UP001164286"/>
    </source>
</evidence>
<feature type="region of interest" description="Disordered" evidence="4">
    <location>
        <begin position="558"/>
        <end position="608"/>
    </location>
</feature>
<feature type="compositionally biased region" description="Basic and acidic residues" evidence="4">
    <location>
        <begin position="676"/>
        <end position="687"/>
    </location>
</feature>
<evidence type="ECO:0000313" key="5">
    <source>
        <dbReference type="EMBL" id="KAI9634805.1"/>
    </source>
</evidence>
<dbReference type="InterPro" id="IPR019318">
    <property type="entry name" value="Gua_nucleotide_exch_fac_Ric8"/>
</dbReference>
<dbReference type="PANTHER" id="PTHR12425:SF5">
    <property type="entry name" value="SYNEMBRYN"/>
    <property type="match status" value="1"/>
</dbReference>
<dbReference type="EMBL" id="JAKWFO010000006">
    <property type="protein sequence ID" value="KAI9634805.1"/>
    <property type="molecule type" value="Genomic_DNA"/>
</dbReference>
<comment type="similarity">
    <text evidence="1">Belongs to the synembryn family.</text>
</comment>
<dbReference type="RefSeq" id="XP_052944582.1">
    <property type="nucleotide sequence ID" value="XM_053087443.1"/>
</dbReference>
<feature type="compositionally biased region" description="Low complexity" evidence="4">
    <location>
        <begin position="343"/>
        <end position="352"/>
    </location>
</feature>
<feature type="compositionally biased region" description="Polar residues" evidence="4">
    <location>
        <begin position="353"/>
        <end position="364"/>
    </location>
</feature>
<feature type="region of interest" description="Disordered" evidence="4">
    <location>
        <begin position="343"/>
        <end position="408"/>
    </location>
</feature>
<protein>
    <submittedName>
        <fullName evidence="5">Guanine nucleotide exchange factor synembryn-domain-containing protein</fullName>
    </submittedName>
</protein>
<evidence type="ECO:0000256" key="4">
    <source>
        <dbReference type="SAM" id="MobiDB-lite"/>
    </source>
</evidence>
<dbReference type="GO" id="GO:0007186">
    <property type="term" value="P:G protein-coupled receptor signaling pathway"/>
    <property type="evidence" value="ECO:0007669"/>
    <property type="project" value="TreeGrafter"/>
</dbReference>
<dbReference type="PANTHER" id="PTHR12425">
    <property type="entry name" value="SYNEMBRYN"/>
    <property type="match status" value="1"/>
</dbReference>
<feature type="compositionally biased region" description="Low complexity" evidence="4">
    <location>
        <begin position="565"/>
        <end position="585"/>
    </location>
</feature>
<evidence type="ECO:0000256" key="2">
    <source>
        <dbReference type="ARBA" id="ARBA00022658"/>
    </source>
</evidence>
<dbReference type="GO" id="GO:0005085">
    <property type="term" value="F:guanyl-nucleotide exchange factor activity"/>
    <property type="evidence" value="ECO:0007669"/>
    <property type="project" value="UniProtKB-KW"/>
</dbReference>
<reference evidence="5" key="1">
    <citation type="journal article" date="2022" name="G3 (Bethesda)">
        <title>High quality genome of the basidiomycete yeast Dioszegia hungarica PDD-24b-2 isolated from cloud water.</title>
        <authorList>
            <person name="Jarrige D."/>
            <person name="Haridas S."/>
            <person name="Bleykasten-Grosshans C."/>
            <person name="Joly M."/>
            <person name="Nadalig T."/>
            <person name="Sancelme M."/>
            <person name="Vuilleumier S."/>
            <person name="Grigoriev I.V."/>
            <person name="Amato P."/>
            <person name="Bringel F."/>
        </authorList>
    </citation>
    <scope>NUCLEOTIDE SEQUENCE</scope>
    <source>
        <strain evidence="5">PDD-24b-2</strain>
    </source>
</reference>
<dbReference type="Pfam" id="PF10165">
    <property type="entry name" value="Ric8"/>
    <property type="match status" value="1"/>
</dbReference>
<keyword evidence="2" id="KW-0344">Guanine-nucleotide releasing factor</keyword>
<dbReference type="GeneID" id="77726648"/>
<feature type="region of interest" description="Disordered" evidence="4">
    <location>
        <begin position="655"/>
        <end position="687"/>
    </location>
</feature>
<dbReference type="GO" id="GO:0005737">
    <property type="term" value="C:cytoplasm"/>
    <property type="evidence" value="ECO:0007669"/>
    <property type="project" value="TreeGrafter"/>
</dbReference>
<evidence type="ECO:0000256" key="3">
    <source>
        <dbReference type="ARBA" id="ARBA00023186"/>
    </source>
</evidence>
<sequence length="750" mass="80906">MSAATGGFGRMVSLELLSAERYTGIEDRVGDVERVRKELQVVIDALPTQIHPDERTLYLNAILYDLEDREDAAWPQWPEDVYVLALTCIRYLGRNPVGSTTLLTPAHLSTIIHHTSLPFPPPASPFSHPSPSPASPPAIESLRIMANLLVLHPSGRNAFAKAGGVKAMSLALAGKDSQGVLLEGDTNVLDGPDRVFLLARLAFLGTVDRPDAVGPMVDTGGIVESLSYHLTRLAPTDANQMAIGELLKVVMNVLQYYKAKPSGSGSEEWSEKLDPLLAPILNLFHSIPTPTLAPPLSTTLHALFSIPFLPRLLPTWHAIPEPPSPASSTSSVRSLINKISNLSSSGSNKRNSLMASRSNSSLNAEDTGLGLSGSGLGPPTSQSHGRVRTLSGRSTSGPPSPADNTRQAKAPATIMDTSAFPLKVLKALEGWFDAYIPYPEVPDEIDEKIMVDEVLPPVLLLLAAAAAGSPEFRKVFKEQLLPQELDRSVAAGPLEKRRGMLGYILRLMHSSTHFATRNSAGEFLWSVCESDATTLTAEIGYGNAAGFLFQKGITAPPSGKIQDIPDSSSSSSNPSPTPSTPLSEPSQRHPISGLSEPLPSSADVPMTPDEKLREAERLFVLFERMEKNPVIRLTPEDPAHPGPGRGKGVKEMMAQKLASGEMEAQDAADEAEEMVEQERRDKRDEAEVERDMERYRIRMRKLERREKGPGVMKKAAPAAAETKGDAEVQERVEGGPETIAAAEAGEPKQP</sequence>
<feature type="compositionally biased region" description="Polar residues" evidence="4">
    <location>
        <begin position="391"/>
        <end position="407"/>
    </location>
</feature>
<feature type="compositionally biased region" description="Acidic residues" evidence="4">
    <location>
        <begin position="663"/>
        <end position="675"/>
    </location>
</feature>
<keyword evidence="3" id="KW-0143">Chaperone</keyword>
<name>A0AA38H6B3_9TREE</name>